<evidence type="ECO:0000313" key="2">
    <source>
        <dbReference type="Proteomes" id="UP000294933"/>
    </source>
</evidence>
<proteinExistence type="predicted"/>
<organism evidence="1 2">
    <name type="scientific">Rickenella mellea</name>
    <dbReference type="NCBI Taxonomy" id="50990"/>
    <lineage>
        <taxon>Eukaryota</taxon>
        <taxon>Fungi</taxon>
        <taxon>Dikarya</taxon>
        <taxon>Basidiomycota</taxon>
        <taxon>Agaricomycotina</taxon>
        <taxon>Agaricomycetes</taxon>
        <taxon>Hymenochaetales</taxon>
        <taxon>Rickenellaceae</taxon>
        <taxon>Rickenella</taxon>
    </lineage>
</organism>
<reference evidence="1 2" key="1">
    <citation type="submission" date="2018-06" db="EMBL/GenBank/DDBJ databases">
        <title>A transcriptomic atlas of mushroom development highlights an independent origin of complex multicellularity.</title>
        <authorList>
            <consortium name="DOE Joint Genome Institute"/>
            <person name="Krizsan K."/>
            <person name="Almasi E."/>
            <person name="Merenyi Z."/>
            <person name="Sahu N."/>
            <person name="Viragh M."/>
            <person name="Koszo T."/>
            <person name="Mondo S."/>
            <person name="Kiss B."/>
            <person name="Balint B."/>
            <person name="Kues U."/>
            <person name="Barry K."/>
            <person name="Hegedus J.C."/>
            <person name="Henrissat B."/>
            <person name="Johnson J."/>
            <person name="Lipzen A."/>
            <person name="Ohm R."/>
            <person name="Nagy I."/>
            <person name="Pangilinan J."/>
            <person name="Yan J."/>
            <person name="Xiong Y."/>
            <person name="Grigoriev I.V."/>
            <person name="Hibbett D.S."/>
            <person name="Nagy L.G."/>
        </authorList>
    </citation>
    <scope>NUCLEOTIDE SEQUENCE [LARGE SCALE GENOMIC DNA]</scope>
    <source>
        <strain evidence="1 2">SZMC22713</strain>
    </source>
</reference>
<evidence type="ECO:0000313" key="1">
    <source>
        <dbReference type="EMBL" id="TDL14040.1"/>
    </source>
</evidence>
<keyword evidence="2" id="KW-1185">Reference proteome</keyword>
<dbReference type="Proteomes" id="UP000294933">
    <property type="component" value="Unassembled WGS sequence"/>
</dbReference>
<feature type="non-terminal residue" evidence="1">
    <location>
        <position position="149"/>
    </location>
</feature>
<accession>A0A4Y7PI02</accession>
<evidence type="ECO:0008006" key="3">
    <source>
        <dbReference type="Google" id="ProtNLM"/>
    </source>
</evidence>
<dbReference type="OrthoDB" id="2954877at2759"/>
<sequence>MAPTLEIVHRVHFDTSEFPSGAPVSHPDQLDARVPPGTYHVDDSNLPTLKDAKLLTDLENGAWSTVYSATMLQPGVHEPITVAVKLYQEEFFPSRPDVEDRVSPNVLRHTDEVFAWTETWAYRKMQKLQGITIPEFYGAFKFSIGTQRE</sequence>
<gene>
    <name evidence="1" type="ORF">BD410DRAFT_291729</name>
</gene>
<protein>
    <recommendedName>
        <fullName evidence="3">Protein kinase domain-containing protein</fullName>
    </recommendedName>
</protein>
<dbReference type="EMBL" id="ML170403">
    <property type="protein sequence ID" value="TDL14040.1"/>
    <property type="molecule type" value="Genomic_DNA"/>
</dbReference>
<dbReference type="AlphaFoldDB" id="A0A4Y7PI02"/>
<name>A0A4Y7PI02_9AGAM</name>
<dbReference type="VEuPathDB" id="FungiDB:BD410DRAFT_291729"/>